<protein>
    <submittedName>
        <fullName evidence="1">Uncharacterized protein</fullName>
    </submittedName>
</protein>
<organism evidence="1 2">
    <name type="scientific">Ixodes persulcatus</name>
    <name type="common">Taiga tick</name>
    <dbReference type="NCBI Taxonomy" id="34615"/>
    <lineage>
        <taxon>Eukaryota</taxon>
        <taxon>Metazoa</taxon>
        <taxon>Ecdysozoa</taxon>
        <taxon>Arthropoda</taxon>
        <taxon>Chelicerata</taxon>
        <taxon>Arachnida</taxon>
        <taxon>Acari</taxon>
        <taxon>Parasitiformes</taxon>
        <taxon>Ixodida</taxon>
        <taxon>Ixodoidea</taxon>
        <taxon>Ixodidae</taxon>
        <taxon>Ixodinae</taxon>
        <taxon>Ixodes</taxon>
    </lineage>
</organism>
<keyword evidence="2" id="KW-1185">Reference proteome</keyword>
<name>A0AC60NYT8_IXOPE</name>
<comment type="caution">
    <text evidence="1">The sequence shown here is derived from an EMBL/GenBank/DDBJ whole genome shotgun (WGS) entry which is preliminary data.</text>
</comment>
<dbReference type="Proteomes" id="UP000805193">
    <property type="component" value="Unassembled WGS sequence"/>
</dbReference>
<dbReference type="EMBL" id="JABSTQ010011379">
    <property type="protein sequence ID" value="KAG0412049.1"/>
    <property type="molecule type" value="Genomic_DNA"/>
</dbReference>
<evidence type="ECO:0000313" key="1">
    <source>
        <dbReference type="EMBL" id="KAG0412049.1"/>
    </source>
</evidence>
<sequence>MNALNAGVLTGKFQDCQQNETANQKLPSEHCSSPTRLHHDASSLLWVRRLRRPRRDSSSDAFGFLPMQIANAARRRSRMTSRRSGDASKLTWSADTLAMEPDKPGGVADRLSMTSGVDFADDACR</sequence>
<reference evidence="1 2" key="1">
    <citation type="journal article" date="2020" name="Cell">
        <title>Large-Scale Comparative Analyses of Tick Genomes Elucidate Their Genetic Diversity and Vector Capacities.</title>
        <authorList>
            <consortium name="Tick Genome and Microbiome Consortium (TIGMIC)"/>
            <person name="Jia N."/>
            <person name="Wang J."/>
            <person name="Shi W."/>
            <person name="Du L."/>
            <person name="Sun Y."/>
            <person name="Zhan W."/>
            <person name="Jiang J.F."/>
            <person name="Wang Q."/>
            <person name="Zhang B."/>
            <person name="Ji P."/>
            <person name="Bell-Sakyi L."/>
            <person name="Cui X.M."/>
            <person name="Yuan T.T."/>
            <person name="Jiang B.G."/>
            <person name="Yang W.F."/>
            <person name="Lam T.T."/>
            <person name="Chang Q.C."/>
            <person name="Ding S.J."/>
            <person name="Wang X.J."/>
            <person name="Zhu J.G."/>
            <person name="Ruan X.D."/>
            <person name="Zhao L."/>
            <person name="Wei J.T."/>
            <person name="Ye R.Z."/>
            <person name="Que T.C."/>
            <person name="Du C.H."/>
            <person name="Zhou Y.H."/>
            <person name="Cheng J.X."/>
            <person name="Dai P.F."/>
            <person name="Guo W.B."/>
            <person name="Han X.H."/>
            <person name="Huang E.J."/>
            <person name="Li L.F."/>
            <person name="Wei W."/>
            <person name="Gao Y.C."/>
            <person name="Liu J.Z."/>
            <person name="Shao H.Z."/>
            <person name="Wang X."/>
            <person name="Wang C.C."/>
            <person name="Yang T.C."/>
            <person name="Huo Q.B."/>
            <person name="Li W."/>
            <person name="Chen H.Y."/>
            <person name="Chen S.E."/>
            <person name="Zhou L.G."/>
            <person name="Ni X.B."/>
            <person name="Tian J.H."/>
            <person name="Sheng Y."/>
            <person name="Liu T."/>
            <person name="Pan Y.S."/>
            <person name="Xia L.Y."/>
            <person name="Li J."/>
            <person name="Zhao F."/>
            <person name="Cao W.C."/>
        </authorList>
    </citation>
    <scope>NUCLEOTIDE SEQUENCE [LARGE SCALE GENOMIC DNA]</scope>
    <source>
        <strain evidence="1">Iper-2018</strain>
    </source>
</reference>
<proteinExistence type="predicted"/>
<gene>
    <name evidence="1" type="ORF">HPB47_010817</name>
</gene>
<evidence type="ECO:0000313" key="2">
    <source>
        <dbReference type="Proteomes" id="UP000805193"/>
    </source>
</evidence>
<accession>A0AC60NYT8</accession>